<dbReference type="InterPro" id="IPR036513">
    <property type="entry name" value="STAS_dom_sf"/>
</dbReference>
<comment type="caution">
    <text evidence="2">The sequence shown here is derived from an EMBL/GenBank/DDBJ whole genome shotgun (WGS) entry which is preliminary data.</text>
</comment>
<dbReference type="InterPro" id="IPR002645">
    <property type="entry name" value="STAS_dom"/>
</dbReference>
<dbReference type="Gene3D" id="3.30.750.24">
    <property type="entry name" value="STAS domain"/>
    <property type="match status" value="1"/>
</dbReference>
<feature type="domain" description="STAS" evidence="1">
    <location>
        <begin position="26"/>
        <end position="117"/>
    </location>
</feature>
<dbReference type="PANTHER" id="PTHR33495:SF2">
    <property type="entry name" value="ANTI-SIGMA FACTOR ANTAGONIST TM_1081-RELATED"/>
    <property type="match status" value="1"/>
</dbReference>
<evidence type="ECO:0000259" key="1">
    <source>
        <dbReference type="PROSITE" id="PS50801"/>
    </source>
</evidence>
<evidence type="ECO:0000313" key="3">
    <source>
        <dbReference type="Proteomes" id="UP001519310"/>
    </source>
</evidence>
<name>A0ABS4L7D3_STRAV</name>
<reference evidence="2 3" key="1">
    <citation type="submission" date="2021-03" db="EMBL/GenBank/DDBJ databases">
        <title>Genomic Encyclopedia of Type Strains, Phase IV (KMG-IV): sequencing the most valuable type-strain genomes for metagenomic binning, comparative biology and taxonomic classification.</title>
        <authorList>
            <person name="Goeker M."/>
        </authorList>
    </citation>
    <scope>NUCLEOTIDE SEQUENCE [LARGE SCALE GENOMIC DNA]</scope>
    <source>
        <strain evidence="2 3">DSM 40526</strain>
    </source>
</reference>
<dbReference type="Proteomes" id="UP001519310">
    <property type="component" value="Unassembled WGS sequence"/>
</dbReference>
<protein>
    <submittedName>
        <fullName evidence="2">Anti-anti-sigma factor</fullName>
    </submittedName>
</protein>
<accession>A0ABS4L7D3</accession>
<dbReference type="EMBL" id="JAGGLQ010000006">
    <property type="protein sequence ID" value="MBP2038006.1"/>
    <property type="molecule type" value="Genomic_DNA"/>
</dbReference>
<dbReference type="PANTHER" id="PTHR33495">
    <property type="entry name" value="ANTI-SIGMA FACTOR ANTAGONIST TM_1081-RELATED-RELATED"/>
    <property type="match status" value="1"/>
</dbReference>
<sequence>MTTGAGDAYHHEGVVGDGYPAGAGWVVTAHGELDQDTLEPLETALTSAADRHRLVVLDAGPITFGDSSFLNLLLRLHHLTTLRIAAPGEQLRRLFALTGADTVLSLHPSVEDAVGGS</sequence>
<proteinExistence type="predicted"/>
<dbReference type="Pfam" id="PF13466">
    <property type="entry name" value="STAS_2"/>
    <property type="match status" value="1"/>
</dbReference>
<dbReference type="InterPro" id="IPR058548">
    <property type="entry name" value="MlaB-like_STAS"/>
</dbReference>
<dbReference type="CDD" id="cd07043">
    <property type="entry name" value="STAS_anti-anti-sigma_factors"/>
    <property type="match status" value="1"/>
</dbReference>
<dbReference type="SUPFAM" id="SSF52091">
    <property type="entry name" value="SpoIIaa-like"/>
    <property type="match status" value="1"/>
</dbReference>
<dbReference type="RefSeq" id="WP_189969647.1">
    <property type="nucleotide sequence ID" value="NZ_BMVL01000006.1"/>
</dbReference>
<evidence type="ECO:0000313" key="2">
    <source>
        <dbReference type="EMBL" id="MBP2038006.1"/>
    </source>
</evidence>
<keyword evidence="3" id="KW-1185">Reference proteome</keyword>
<dbReference type="PROSITE" id="PS50801">
    <property type="entry name" value="STAS"/>
    <property type="match status" value="1"/>
</dbReference>
<gene>
    <name evidence="2" type="ORF">J2Z77_003813</name>
</gene>
<organism evidence="2 3">
    <name type="scientific">Streptomyces avidinii</name>
    <dbReference type="NCBI Taxonomy" id="1895"/>
    <lineage>
        <taxon>Bacteria</taxon>
        <taxon>Bacillati</taxon>
        <taxon>Actinomycetota</taxon>
        <taxon>Actinomycetes</taxon>
        <taxon>Kitasatosporales</taxon>
        <taxon>Streptomycetaceae</taxon>
        <taxon>Streptomyces</taxon>
    </lineage>
</organism>